<sequence>MANLRECWIPHMTQWEAYSNQSNPNTSSLYLTPKACPNPTW</sequence>
<evidence type="ECO:0000313" key="2">
    <source>
        <dbReference type="Proteomes" id="UP000188268"/>
    </source>
</evidence>
<protein>
    <submittedName>
        <fullName evidence="1">Uncharacterized protein</fullName>
    </submittedName>
</protein>
<proteinExistence type="predicted"/>
<comment type="caution">
    <text evidence="1">The sequence shown here is derived from an EMBL/GenBank/DDBJ whole genome shotgun (WGS) entry which is preliminary data.</text>
</comment>
<reference evidence="1 2" key="1">
    <citation type="submission" date="2013-09" db="EMBL/GenBank/DDBJ databases">
        <title>Corchorus capsularis genome sequencing.</title>
        <authorList>
            <person name="Alam M."/>
            <person name="Haque M.S."/>
            <person name="Islam M.S."/>
            <person name="Emdad E.M."/>
            <person name="Islam M.M."/>
            <person name="Ahmed B."/>
            <person name="Halim A."/>
            <person name="Hossen Q.M.M."/>
            <person name="Hossain M.Z."/>
            <person name="Ahmed R."/>
            <person name="Khan M.M."/>
            <person name="Islam R."/>
            <person name="Rashid M.M."/>
            <person name="Khan S.A."/>
            <person name="Rahman M.S."/>
            <person name="Alam M."/>
        </authorList>
    </citation>
    <scope>NUCLEOTIDE SEQUENCE [LARGE SCALE GENOMIC DNA]</scope>
    <source>
        <strain evidence="2">cv. CVL-1</strain>
        <tissue evidence="1">Whole seedling</tissue>
    </source>
</reference>
<organism evidence="1 2">
    <name type="scientific">Corchorus capsularis</name>
    <name type="common">Jute</name>
    <dbReference type="NCBI Taxonomy" id="210143"/>
    <lineage>
        <taxon>Eukaryota</taxon>
        <taxon>Viridiplantae</taxon>
        <taxon>Streptophyta</taxon>
        <taxon>Embryophyta</taxon>
        <taxon>Tracheophyta</taxon>
        <taxon>Spermatophyta</taxon>
        <taxon>Magnoliopsida</taxon>
        <taxon>eudicotyledons</taxon>
        <taxon>Gunneridae</taxon>
        <taxon>Pentapetalae</taxon>
        <taxon>rosids</taxon>
        <taxon>malvids</taxon>
        <taxon>Malvales</taxon>
        <taxon>Malvaceae</taxon>
        <taxon>Grewioideae</taxon>
        <taxon>Apeibeae</taxon>
        <taxon>Corchorus</taxon>
    </lineage>
</organism>
<name>A0A1R3JFV0_COCAP</name>
<dbReference type="Gramene" id="OMO93692">
    <property type="protein sequence ID" value="OMO93692"/>
    <property type="gene ID" value="CCACVL1_06384"/>
</dbReference>
<dbReference type="AlphaFoldDB" id="A0A1R3JFV0"/>
<accession>A0A1R3JFV0</accession>
<evidence type="ECO:0000313" key="1">
    <source>
        <dbReference type="EMBL" id="OMO93692.1"/>
    </source>
</evidence>
<dbReference type="Proteomes" id="UP000188268">
    <property type="component" value="Unassembled WGS sequence"/>
</dbReference>
<gene>
    <name evidence="1" type="ORF">CCACVL1_06384</name>
</gene>
<dbReference type="EMBL" id="AWWV01008059">
    <property type="protein sequence ID" value="OMO93692.1"/>
    <property type="molecule type" value="Genomic_DNA"/>
</dbReference>
<keyword evidence="2" id="KW-1185">Reference proteome</keyword>